<comment type="caution">
    <text evidence="4">The sequence shown here is derived from an EMBL/GenBank/DDBJ whole genome shotgun (WGS) entry which is preliminary data.</text>
</comment>
<dbReference type="InterPro" id="IPR016186">
    <property type="entry name" value="C-type_lectin-like/link_sf"/>
</dbReference>
<keyword evidence="5" id="KW-1185">Reference proteome</keyword>
<dbReference type="AlphaFoldDB" id="A0A210PPM1"/>
<evidence type="ECO:0000259" key="3">
    <source>
        <dbReference type="PROSITE" id="PS50041"/>
    </source>
</evidence>
<name>A0A210PPM1_MIZYE</name>
<feature type="transmembrane region" description="Helical" evidence="2">
    <location>
        <begin position="318"/>
        <end position="338"/>
    </location>
</feature>
<protein>
    <recommendedName>
        <fullName evidence="3">C-type lectin domain-containing protein</fullName>
    </recommendedName>
</protein>
<dbReference type="Proteomes" id="UP000242188">
    <property type="component" value="Unassembled WGS sequence"/>
</dbReference>
<dbReference type="CDD" id="cd00037">
    <property type="entry name" value="CLECT"/>
    <property type="match status" value="1"/>
</dbReference>
<organism evidence="4 5">
    <name type="scientific">Mizuhopecten yessoensis</name>
    <name type="common">Japanese scallop</name>
    <name type="synonym">Patinopecten yessoensis</name>
    <dbReference type="NCBI Taxonomy" id="6573"/>
    <lineage>
        <taxon>Eukaryota</taxon>
        <taxon>Metazoa</taxon>
        <taxon>Spiralia</taxon>
        <taxon>Lophotrochozoa</taxon>
        <taxon>Mollusca</taxon>
        <taxon>Bivalvia</taxon>
        <taxon>Autobranchia</taxon>
        <taxon>Pteriomorphia</taxon>
        <taxon>Pectinida</taxon>
        <taxon>Pectinoidea</taxon>
        <taxon>Pectinidae</taxon>
        <taxon>Mizuhopecten</taxon>
    </lineage>
</organism>
<dbReference type="SUPFAM" id="SSF56436">
    <property type="entry name" value="C-type lectin-like"/>
    <property type="match status" value="1"/>
</dbReference>
<keyword evidence="2" id="KW-1133">Transmembrane helix</keyword>
<feature type="region of interest" description="Disordered" evidence="1">
    <location>
        <begin position="422"/>
        <end position="497"/>
    </location>
</feature>
<feature type="domain" description="C-type lectin" evidence="3">
    <location>
        <begin position="32"/>
        <end position="118"/>
    </location>
</feature>
<keyword evidence="2" id="KW-0812">Transmembrane</keyword>
<feature type="compositionally biased region" description="Low complexity" evidence="1">
    <location>
        <begin position="430"/>
        <end position="454"/>
    </location>
</feature>
<reference evidence="4 5" key="1">
    <citation type="journal article" date="2017" name="Nat. Ecol. Evol.">
        <title>Scallop genome provides insights into evolution of bilaterian karyotype and development.</title>
        <authorList>
            <person name="Wang S."/>
            <person name="Zhang J."/>
            <person name="Jiao W."/>
            <person name="Li J."/>
            <person name="Xun X."/>
            <person name="Sun Y."/>
            <person name="Guo X."/>
            <person name="Huan P."/>
            <person name="Dong B."/>
            <person name="Zhang L."/>
            <person name="Hu X."/>
            <person name="Sun X."/>
            <person name="Wang J."/>
            <person name="Zhao C."/>
            <person name="Wang Y."/>
            <person name="Wang D."/>
            <person name="Huang X."/>
            <person name="Wang R."/>
            <person name="Lv J."/>
            <person name="Li Y."/>
            <person name="Zhang Z."/>
            <person name="Liu B."/>
            <person name="Lu W."/>
            <person name="Hui Y."/>
            <person name="Liang J."/>
            <person name="Zhou Z."/>
            <person name="Hou R."/>
            <person name="Li X."/>
            <person name="Liu Y."/>
            <person name="Li H."/>
            <person name="Ning X."/>
            <person name="Lin Y."/>
            <person name="Zhao L."/>
            <person name="Xing Q."/>
            <person name="Dou J."/>
            <person name="Li Y."/>
            <person name="Mao J."/>
            <person name="Guo H."/>
            <person name="Dou H."/>
            <person name="Li T."/>
            <person name="Mu C."/>
            <person name="Jiang W."/>
            <person name="Fu Q."/>
            <person name="Fu X."/>
            <person name="Miao Y."/>
            <person name="Liu J."/>
            <person name="Yu Q."/>
            <person name="Li R."/>
            <person name="Liao H."/>
            <person name="Li X."/>
            <person name="Kong Y."/>
            <person name="Jiang Z."/>
            <person name="Chourrout D."/>
            <person name="Li R."/>
            <person name="Bao Z."/>
        </authorList>
    </citation>
    <scope>NUCLEOTIDE SEQUENCE [LARGE SCALE GENOMIC DNA]</scope>
    <source>
        <strain evidence="4 5">PY_sf001</strain>
    </source>
</reference>
<dbReference type="EMBL" id="NEDP02005567">
    <property type="protein sequence ID" value="OWF38431.1"/>
    <property type="molecule type" value="Genomic_DNA"/>
</dbReference>
<dbReference type="OrthoDB" id="6085332at2759"/>
<dbReference type="InterPro" id="IPR016187">
    <property type="entry name" value="CTDL_fold"/>
</dbReference>
<evidence type="ECO:0000313" key="4">
    <source>
        <dbReference type="EMBL" id="OWF38431.1"/>
    </source>
</evidence>
<proteinExistence type="predicted"/>
<keyword evidence="2" id="KW-0472">Membrane</keyword>
<dbReference type="InterPro" id="IPR001304">
    <property type="entry name" value="C-type_lectin-like"/>
</dbReference>
<evidence type="ECO:0000256" key="1">
    <source>
        <dbReference type="SAM" id="MobiDB-lite"/>
    </source>
</evidence>
<accession>A0A210PPM1</accession>
<sequence>MPLCLTSQIAHVFVWRHAYTNMWSTRVGVNPEGEALYRNIDNSRYWFGLHAPDPNNKTSLVWVDCDIPSWIEWTSAGRNYEPEHQCLAFDVYFKPFTTILLKIWLADNCPTDNYFVCSEPLSSADGACITHGCDEYVRVVTDNNQCIDMCQSYPECRTNFTSISGLGICHVFNVTANQSSAFYRMCLLYGNKTINTCSNDNGFGDTSNINNVDPYPTGICLPEETTSVQSTSTDETSAADMTTTDVLTTTEVLRTTTTTSTSQPMCVCPCSIVNGPELTIEEKVELLKKELTVNKKTTSLHKRKFISASDDRISATGIGSFGVGMLAIVLISICIMDLGTLKADFHNMYNNVRSCCCRNKKESRVRHVRHDDPSIPKVRLFTDSSCPVVVSATTSPTHQNFKDDISLQRNDMTMLSVPTNNAIAKTQNPNSSLSSGSTSSMTMGSRSSSNRTGTDQSSNNSPEHHSSLSIQSSSTSGNASRKSLARSSSKSPMNKHMNPCYNDVPLCKSSNDDHEADMLPNRIISTELHGRHLHRRDNSKEPIWLRMV</sequence>
<feature type="compositionally biased region" description="Low complexity" evidence="1">
    <location>
        <begin position="467"/>
        <end position="491"/>
    </location>
</feature>
<gene>
    <name evidence="4" type="ORF">KP79_PYT17755</name>
</gene>
<evidence type="ECO:0000313" key="5">
    <source>
        <dbReference type="Proteomes" id="UP000242188"/>
    </source>
</evidence>
<dbReference type="Gene3D" id="3.10.100.10">
    <property type="entry name" value="Mannose-Binding Protein A, subunit A"/>
    <property type="match status" value="1"/>
</dbReference>
<dbReference type="PROSITE" id="PS50041">
    <property type="entry name" value="C_TYPE_LECTIN_2"/>
    <property type="match status" value="1"/>
</dbReference>
<evidence type="ECO:0000256" key="2">
    <source>
        <dbReference type="SAM" id="Phobius"/>
    </source>
</evidence>